<feature type="transmembrane region" description="Helical" evidence="10">
    <location>
        <begin position="719"/>
        <end position="736"/>
    </location>
</feature>
<dbReference type="Pfam" id="PF00662">
    <property type="entry name" value="Proton_antipo_N"/>
    <property type="match status" value="1"/>
</dbReference>
<keyword evidence="2" id="KW-0813">Transport</keyword>
<feature type="transmembrane region" description="Helical" evidence="10">
    <location>
        <begin position="594"/>
        <end position="615"/>
    </location>
</feature>
<feature type="transmembrane region" description="Helical" evidence="10">
    <location>
        <begin position="330"/>
        <end position="348"/>
    </location>
</feature>
<feature type="transmembrane region" description="Helical" evidence="10">
    <location>
        <begin position="481"/>
        <end position="501"/>
    </location>
</feature>
<evidence type="ECO:0000259" key="11">
    <source>
        <dbReference type="Pfam" id="PF00361"/>
    </source>
</evidence>
<dbReference type="Proteomes" id="UP000010953">
    <property type="component" value="Unassembled WGS sequence"/>
</dbReference>
<keyword evidence="6 10" id="KW-1133">Transmembrane helix</keyword>
<feature type="transmembrane region" description="Helical" evidence="10">
    <location>
        <begin position="238"/>
        <end position="262"/>
    </location>
</feature>
<feature type="transmembrane region" description="Helical" evidence="10">
    <location>
        <begin position="33"/>
        <end position="53"/>
    </location>
</feature>
<feature type="transmembrane region" description="Helical" evidence="10">
    <location>
        <begin position="657"/>
        <end position="675"/>
    </location>
</feature>
<dbReference type="GO" id="GO:0006811">
    <property type="term" value="P:monoatomic ion transport"/>
    <property type="evidence" value="ECO:0007669"/>
    <property type="project" value="UniProtKB-KW"/>
</dbReference>
<dbReference type="InParanoid" id="M7XK64"/>
<feature type="transmembrane region" description="Helical" evidence="10">
    <location>
        <begin position="141"/>
        <end position="157"/>
    </location>
</feature>
<dbReference type="eggNOG" id="COG2111">
    <property type="taxonomic scope" value="Bacteria"/>
</dbReference>
<evidence type="ECO:0000259" key="14">
    <source>
        <dbReference type="Pfam" id="PF20501"/>
    </source>
</evidence>
<keyword evidence="3" id="KW-0050">Antiport</keyword>
<reference evidence="15" key="1">
    <citation type="submission" date="2013-01" db="EMBL/GenBank/DDBJ databases">
        <title>Genome assembly of Mariniradius saccharolyticus AK6.</title>
        <authorList>
            <person name="Vaidya B."/>
            <person name="Khatri I."/>
            <person name="Tanuku N.R.S."/>
            <person name="Subramanian S."/>
            <person name="Pinnaka A."/>
        </authorList>
    </citation>
    <scope>NUCLEOTIDE SEQUENCE [LARGE SCALE GENOMIC DNA]</scope>
    <source>
        <strain evidence="15">AK6</strain>
    </source>
</reference>
<dbReference type="InterPro" id="IPR050616">
    <property type="entry name" value="CPA3_Na-H_Antiporter_A"/>
</dbReference>
<keyword evidence="16" id="KW-1185">Reference proteome</keyword>
<evidence type="ECO:0000256" key="7">
    <source>
        <dbReference type="ARBA" id="ARBA00023065"/>
    </source>
</evidence>
<evidence type="ECO:0000313" key="15">
    <source>
        <dbReference type="EMBL" id="EMS35259.1"/>
    </source>
</evidence>
<evidence type="ECO:0000256" key="5">
    <source>
        <dbReference type="ARBA" id="ARBA00022692"/>
    </source>
</evidence>
<keyword evidence="8 10" id="KW-0472">Membrane</keyword>
<feature type="transmembrane region" description="Helical" evidence="10">
    <location>
        <begin position="438"/>
        <end position="460"/>
    </location>
</feature>
<dbReference type="GO" id="GO:0015297">
    <property type="term" value="F:antiporter activity"/>
    <property type="evidence" value="ECO:0007669"/>
    <property type="project" value="UniProtKB-KW"/>
</dbReference>
<evidence type="ECO:0000259" key="12">
    <source>
        <dbReference type="Pfam" id="PF00662"/>
    </source>
</evidence>
<sequence>MPQHQTLEIFLGESIREKLIRILGDGIFILSKAFGMITAVFLGFIFAAFTPVLRKLGQSVFPWVYSLLPLGLFVYFLGWLPGLSNGPQVVGYPWIPSYGINLDFRIDGLSLLFALLITGIGSLVFFYSTYYLKGHPALDRFYGFLSMFMASMLGLVLSDNLMAMFIFWELTSISSFFLIGFNHEEKSSRKSALTALGITGFGGLVLLAGVVLIGTVGGSFSFSALVPLSETIQNSPSYVWIVGLFMIGAFTKSAQFPFHFWLPGAMKAPTPVSTYLHSATMVKAGIYLLARMTPVLGANPIWNDTLLWVGGITMFYAAAHSLFRVDLKSILAYSTISALGILVFLLGVGTEKALLGAGLFILAHALYKAALFLVTGIIDHQTGTRNVPGLKGLGKVMPMVAFGGVVAALSSAGFPLFLGFLSKEVMYEGVLALGNLTIVAVAILVLTKIFLLVAGFWAGIKPFVGHLPTELASVKGPPPTLWIPPVLLGICTIITGVYPALIDSSFVQPLFHAISGSNEIYTLKLWHGFNLVLLLSLITLGAGVALYFFWKPSDTKFAKTFRFESTSPESLFESGGNLFLRFSRFWTDFFQNGYLRNYFITILAFLILVTGYRLLGGVDIHIDWEQISSVSFYEVILTAMMAVSIGIAVLTHSRTMAILALGIVGFVNCLFFLFFSAPDLAMTQFSIDTLTVVLFMLVLFRLPKNKKLSSNPIRIRDGIISLVFGAFIAILTLEVFESPSQTDVSTFHAENAYLLAKGRNVVNVILVDFRASDTIVETVVLVIAAIGVYTLMKLDLNPQKNP</sequence>
<evidence type="ECO:0000256" key="3">
    <source>
        <dbReference type="ARBA" id="ARBA00022449"/>
    </source>
</evidence>
<evidence type="ECO:0000313" key="16">
    <source>
        <dbReference type="Proteomes" id="UP000010953"/>
    </source>
</evidence>
<feature type="transmembrane region" description="Helical" evidence="10">
    <location>
        <begin position="681"/>
        <end position="699"/>
    </location>
</feature>
<evidence type="ECO:0000256" key="8">
    <source>
        <dbReference type="ARBA" id="ARBA00023136"/>
    </source>
</evidence>
<comment type="caution">
    <text evidence="15">The sequence shown here is derived from an EMBL/GenBank/DDBJ whole genome shotgun (WGS) entry which is preliminary data.</text>
</comment>
<dbReference type="eggNOG" id="COG1009">
    <property type="taxonomic scope" value="Bacteria"/>
</dbReference>
<evidence type="ECO:0000256" key="1">
    <source>
        <dbReference type="ARBA" id="ARBA00004651"/>
    </source>
</evidence>
<feature type="transmembrane region" description="Helical" evidence="10">
    <location>
        <begin position="305"/>
        <end position="323"/>
    </location>
</feature>
<feature type="transmembrane region" description="Helical" evidence="10">
    <location>
        <begin position="399"/>
        <end position="418"/>
    </location>
</feature>
<feature type="transmembrane region" description="Helical" evidence="10">
    <location>
        <begin position="193"/>
        <end position="218"/>
    </location>
</feature>
<dbReference type="AlphaFoldDB" id="M7XK64"/>
<name>M7XK64_9BACT</name>
<feature type="transmembrane region" description="Helical" evidence="10">
    <location>
        <begin position="774"/>
        <end position="792"/>
    </location>
</feature>
<feature type="domain" description="NADH:quinone oxidoreductase/Mrp antiporter transmembrane" evidence="11">
    <location>
        <begin position="158"/>
        <end position="441"/>
    </location>
</feature>
<evidence type="ECO:0000256" key="4">
    <source>
        <dbReference type="ARBA" id="ARBA00022475"/>
    </source>
</evidence>
<dbReference type="Pfam" id="PF20501">
    <property type="entry name" value="MbhE"/>
    <property type="match status" value="1"/>
</dbReference>
<feature type="domain" description="MrpA C-terminal/MbhD" evidence="13">
    <location>
        <begin position="639"/>
        <end position="704"/>
    </location>
</feature>
<proteinExistence type="predicted"/>
<evidence type="ECO:0000256" key="10">
    <source>
        <dbReference type="SAM" id="Phobius"/>
    </source>
</evidence>
<keyword evidence="4" id="KW-1003">Cell membrane</keyword>
<keyword evidence="5 9" id="KW-0812">Transmembrane</keyword>
<evidence type="ECO:0000256" key="9">
    <source>
        <dbReference type="RuleBase" id="RU000320"/>
    </source>
</evidence>
<dbReference type="EMBL" id="AMZY02000001">
    <property type="protein sequence ID" value="EMS35259.1"/>
    <property type="molecule type" value="Genomic_DNA"/>
</dbReference>
<organism evidence="15 16">
    <name type="scientific">Mariniradius saccharolyticus AK6</name>
    <dbReference type="NCBI Taxonomy" id="1239962"/>
    <lineage>
        <taxon>Bacteria</taxon>
        <taxon>Pseudomonadati</taxon>
        <taxon>Bacteroidota</taxon>
        <taxon>Cytophagia</taxon>
        <taxon>Cytophagales</taxon>
        <taxon>Cyclobacteriaceae</taxon>
        <taxon>Mariniradius</taxon>
    </lineage>
</organism>
<dbReference type="PRINTS" id="PR01434">
    <property type="entry name" value="NADHDHGNASE5"/>
</dbReference>
<dbReference type="GO" id="GO:0005886">
    <property type="term" value="C:plasma membrane"/>
    <property type="evidence" value="ECO:0007669"/>
    <property type="project" value="UniProtKB-SubCell"/>
</dbReference>
<dbReference type="PANTHER" id="PTHR43373:SF1">
    <property type="entry name" value="NA(+)_H(+) ANTIPORTER SUBUNIT A"/>
    <property type="match status" value="1"/>
</dbReference>
<accession>M7XK64</accession>
<gene>
    <name evidence="15" type="ORF">C943_00032</name>
</gene>
<feature type="transmembrane region" description="Helical" evidence="10">
    <location>
        <begin position="627"/>
        <end position="650"/>
    </location>
</feature>
<dbReference type="InterPro" id="IPR046806">
    <property type="entry name" value="MrpA_C/MbhE"/>
</dbReference>
<dbReference type="NCBIfam" id="NF009287">
    <property type="entry name" value="PRK12647.1"/>
    <property type="match status" value="1"/>
</dbReference>
<evidence type="ECO:0000256" key="2">
    <source>
        <dbReference type="ARBA" id="ARBA00022448"/>
    </source>
</evidence>
<dbReference type="Pfam" id="PF00361">
    <property type="entry name" value="Proton_antipo_M"/>
    <property type="match status" value="1"/>
</dbReference>
<dbReference type="Pfam" id="PF13244">
    <property type="entry name" value="MbhD"/>
    <property type="match status" value="1"/>
</dbReference>
<feature type="domain" description="MrpA C-terminal/MbhE" evidence="14">
    <location>
        <begin position="714"/>
        <end position="793"/>
    </location>
</feature>
<protein>
    <submittedName>
        <fullName evidence="15">Na(+) H(+) antiporter subunit A</fullName>
    </submittedName>
</protein>
<dbReference type="InterPro" id="IPR025383">
    <property type="entry name" value="MrpA_C/MbhD"/>
</dbReference>
<feature type="transmembrane region" description="Helical" evidence="10">
    <location>
        <begin position="163"/>
        <end position="181"/>
    </location>
</feature>
<feature type="transmembrane region" description="Helical" evidence="10">
    <location>
        <begin position="531"/>
        <end position="550"/>
    </location>
</feature>
<feature type="transmembrane region" description="Helical" evidence="10">
    <location>
        <begin position="60"/>
        <end position="80"/>
    </location>
</feature>
<feature type="domain" description="NADH-Ubiquinone oxidoreductase (complex I) chain 5 N-terminal" evidence="12">
    <location>
        <begin position="94"/>
        <end position="142"/>
    </location>
</feature>
<feature type="transmembrane region" description="Helical" evidence="10">
    <location>
        <begin position="274"/>
        <end position="293"/>
    </location>
</feature>
<dbReference type="STRING" id="1239962.C943_00032"/>
<dbReference type="PANTHER" id="PTHR43373">
    <property type="entry name" value="NA(+)/H(+) ANTIPORTER SUBUNIT"/>
    <property type="match status" value="1"/>
</dbReference>
<evidence type="ECO:0000259" key="13">
    <source>
        <dbReference type="Pfam" id="PF13244"/>
    </source>
</evidence>
<dbReference type="FunCoup" id="M7XK64">
    <property type="interactions" value="156"/>
</dbReference>
<evidence type="ECO:0000256" key="6">
    <source>
        <dbReference type="ARBA" id="ARBA00022989"/>
    </source>
</evidence>
<feature type="transmembrane region" description="Helical" evidence="10">
    <location>
        <begin position="354"/>
        <end position="378"/>
    </location>
</feature>
<feature type="transmembrane region" description="Helical" evidence="10">
    <location>
        <begin position="109"/>
        <end position="129"/>
    </location>
</feature>
<keyword evidence="7" id="KW-0406">Ion transport</keyword>
<dbReference type="InterPro" id="IPR001516">
    <property type="entry name" value="Proton_antipo_N"/>
</dbReference>
<comment type="subcellular location">
    <subcellularLocation>
        <location evidence="1">Cell membrane</location>
        <topology evidence="1">Multi-pass membrane protein</topology>
    </subcellularLocation>
    <subcellularLocation>
        <location evidence="9">Membrane</location>
        <topology evidence="9">Multi-pass membrane protein</topology>
    </subcellularLocation>
</comment>
<dbReference type="InterPro" id="IPR001750">
    <property type="entry name" value="ND/Mrp_TM"/>
</dbReference>